<dbReference type="NCBIfam" id="TIGR00229">
    <property type="entry name" value="sensory_box"/>
    <property type="match status" value="1"/>
</dbReference>
<dbReference type="SMART" id="SM00388">
    <property type="entry name" value="HisKA"/>
    <property type="match status" value="1"/>
</dbReference>
<evidence type="ECO:0000259" key="9">
    <source>
        <dbReference type="PROSITE" id="PS50113"/>
    </source>
</evidence>
<protein>
    <recommendedName>
        <fullName evidence="2">histidine kinase</fullName>
        <ecNumber evidence="2">2.7.13.3</ecNumber>
    </recommendedName>
</protein>
<dbReference type="InterPro" id="IPR001789">
    <property type="entry name" value="Sig_transdc_resp-reg_receiver"/>
</dbReference>
<dbReference type="Pfam" id="PF00512">
    <property type="entry name" value="HisKA"/>
    <property type="match status" value="1"/>
</dbReference>
<sequence>MTQPSPTERRRGTLLVVDDEREILTALEDLFEEDFQVHAASSGAEALELLHRVPGVEVIISDQRMPGMTGDAFLARAREFTEAEALLLTGYAELDAVISAVNKGRIAFYAPKPWDPALLRSMVLSAVDRHRLARALATERALLRGLLDASPEPLSFKDGEGRFVRLNAAKARALGGTVESLLGEREADLVPPERGAALREVEQQALRGAQGHDWTGQIQAGATGGTRWLRVQRLPILDRDGQPSHLATIEHDLTEQRALEDRLRQAEKMQALGTMAGGVAHDFNNLLTAILGSLDLMAAHAAAGPADPRQQALLKTAIAAAERGSALTRRLLTFSRKRELTLRPADINRLVLDMDALLARSLGERVQIRTRLAPGLWPALADQEQFALGLLNLCINGRDAGATSITLSTRNGTVAEAAEDEAVPDLHPGDYVVLGIADNGTGMTPDVMAKAFEPFFTTKEVGKGTGLGLSMVYGLARQSGGTVTLASTPGEGTLVEVYLPRSAQPWSTAAVAEGAAPAAAAGRVLVVDDDDSVRGITTTFLNELGHDTQEAADGVSALALLQQSEAADFDLLVTDYAMPGMTGAELATQVRRSWPGLPILLLTGYADPATRSDDYPVLRKPFRQNELARQVAALLQPGKPPAPHPSADTPESRGEED</sequence>
<dbReference type="InterPro" id="IPR013656">
    <property type="entry name" value="PAS_4"/>
</dbReference>
<evidence type="ECO:0000256" key="1">
    <source>
        <dbReference type="ARBA" id="ARBA00000085"/>
    </source>
</evidence>
<gene>
    <name evidence="10" type="ORF">IAI61_10020</name>
</gene>
<dbReference type="InterPro" id="IPR004358">
    <property type="entry name" value="Sig_transdc_His_kin-like_C"/>
</dbReference>
<dbReference type="PROSITE" id="PS50110">
    <property type="entry name" value="RESPONSE_REGULATORY"/>
    <property type="match status" value="2"/>
</dbReference>
<dbReference type="InterPro" id="IPR005467">
    <property type="entry name" value="His_kinase_dom"/>
</dbReference>
<evidence type="ECO:0000256" key="2">
    <source>
        <dbReference type="ARBA" id="ARBA00012438"/>
    </source>
</evidence>
<evidence type="ECO:0000259" key="7">
    <source>
        <dbReference type="PROSITE" id="PS50110"/>
    </source>
</evidence>
<reference evidence="10 11" key="1">
    <citation type="submission" date="2020-09" db="EMBL/GenBank/DDBJ databases">
        <title>Roseomonas.</title>
        <authorList>
            <person name="Zhu W."/>
        </authorList>
    </citation>
    <scope>NUCLEOTIDE SEQUENCE [LARGE SCALE GENOMIC DNA]</scope>
    <source>
        <strain evidence="10 11">573</strain>
    </source>
</reference>
<dbReference type="PANTHER" id="PTHR43065">
    <property type="entry name" value="SENSOR HISTIDINE KINASE"/>
    <property type="match status" value="1"/>
</dbReference>
<evidence type="ECO:0000256" key="4">
    <source>
        <dbReference type="PROSITE-ProRule" id="PRU00169"/>
    </source>
</evidence>
<dbReference type="PROSITE" id="PS50109">
    <property type="entry name" value="HIS_KIN"/>
    <property type="match status" value="1"/>
</dbReference>
<evidence type="ECO:0000259" key="6">
    <source>
        <dbReference type="PROSITE" id="PS50109"/>
    </source>
</evidence>
<dbReference type="SMART" id="SM00387">
    <property type="entry name" value="HATPase_c"/>
    <property type="match status" value="1"/>
</dbReference>
<dbReference type="PROSITE" id="PS50113">
    <property type="entry name" value="PAC"/>
    <property type="match status" value="1"/>
</dbReference>
<evidence type="ECO:0000256" key="5">
    <source>
        <dbReference type="SAM" id="MobiDB-lite"/>
    </source>
</evidence>
<dbReference type="CDD" id="cd00082">
    <property type="entry name" value="HisKA"/>
    <property type="match status" value="1"/>
</dbReference>
<organism evidence="10 11">
    <name type="scientific">Roseomonas haemaphysalidis</name>
    <dbReference type="NCBI Taxonomy" id="2768162"/>
    <lineage>
        <taxon>Bacteria</taxon>
        <taxon>Pseudomonadati</taxon>
        <taxon>Pseudomonadota</taxon>
        <taxon>Alphaproteobacteria</taxon>
        <taxon>Acetobacterales</taxon>
        <taxon>Roseomonadaceae</taxon>
        <taxon>Roseomonas</taxon>
    </lineage>
</organism>
<comment type="caution">
    <text evidence="10">The sequence shown here is derived from an EMBL/GenBank/DDBJ whole genome shotgun (WGS) entry which is preliminary data.</text>
</comment>
<feature type="domain" description="PAC" evidence="9">
    <location>
        <begin position="212"/>
        <end position="265"/>
    </location>
</feature>
<keyword evidence="11" id="KW-1185">Reference proteome</keyword>
<feature type="domain" description="Response regulatory" evidence="7">
    <location>
        <begin position="523"/>
        <end position="635"/>
    </location>
</feature>
<dbReference type="SUPFAM" id="SSF55785">
    <property type="entry name" value="PYP-like sensor domain (PAS domain)"/>
    <property type="match status" value="1"/>
</dbReference>
<evidence type="ECO:0000259" key="8">
    <source>
        <dbReference type="PROSITE" id="PS50112"/>
    </source>
</evidence>
<comment type="catalytic activity">
    <reaction evidence="1">
        <text>ATP + protein L-histidine = ADP + protein N-phospho-L-histidine.</text>
        <dbReference type="EC" id="2.7.13.3"/>
    </reaction>
</comment>
<proteinExistence type="predicted"/>
<dbReference type="InterPro" id="IPR003661">
    <property type="entry name" value="HisK_dim/P_dom"/>
</dbReference>
<feature type="modified residue" description="4-aspartylphosphate" evidence="4">
    <location>
        <position position="575"/>
    </location>
</feature>
<evidence type="ECO:0000256" key="3">
    <source>
        <dbReference type="ARBA" id="ARBA00022553"/>
    </source>
</evidence>
<dbReference type="Gene3D" id="3.30.450.20">
    <property type="entry name" value="PAS domain"/>
    <property type="match status" value="1"/>
</dbReference>
<dbReference type="Proteomes" id="UP001518989">
    <property type="component" value="Unassembled WGS sequence"/>
</dbReference>
<name>A0ABS3KPL1_9PROT</name>
<dbReference type="Pfam" id="PF02518">
    <property type="entry name" value="HATPase_c"/>
    <property type="match status" value="1"/>
</dbReference>
<dbReference type="SMART" id="SM00091">
    <property type="entry name" value="PAS"/>
    <property type="match status" value="1"/>
</dbReference>
<feature type="domain" description="Response regulatory" evidence="7">
    <location>
        <begin position="13"/>
        <end position="127"/>
    </location>
</feature>
<dbReference type="EMBL" id="JACTNG010000004">
    <property type="protein sequence ID" value="MBO1079369.1"/>
    <property type="molecule type" value="Genomic_DNA"/>
</dbReference>
<dbReference type="InterPro" id="IPR000700">
    <property type="entry name" value="PAS-assoc_C"/>
</dbReference>
<dbReference type="Gene3D" id="3.40.50.2300">
    <property type="match status" value="2"/>
</dbReference>
<evidence type="ECO:0000313" key="11">
    <source>
        <dbReference type="Proteomes" id="UP001518989"/>
    </source>
</evidence>
<dbReference type="InterPro" id="IPR000014">
    <property type="entry name" value="PAS"/>
</dbReference>
<dbReference type="SUPFAM" id="SSF55874">
    <property type="entry name" value="ATPase domain of HSP90 chaperone/DNA topoisomerase II/histidine kinase"/>
    <property type="match status" value="1"/>
</dbReference>
<dbReference type="Pfam" id="PF08448">
    <property type="entry name" value="PAS_4"/>
    <property type="match status" value="1"/>
</dbReference>
<feature type="modified residue" description="4-aspartylphosphate" evidence="4">
    <location>
        <position position="62"/>
    </location>
</feature>
<evidence type="ECO:0000313" key="10">
    <source>
        <dbReference type="EMBL" id="MBO1079369.1"/>
    </source>
</evidence>
<accession>A0ABS3KPL1</accession>
<dbReference type="EC" id="2.7.13.3" evidence="2"/>
<dbReference type="CDD" id="cd17569">
    <property type="entry name" value="REC_HupR-like"/>
    <property type="match status" value="1"/>
</dbReference>
<dbReference type="CDD" id="cd00130">
    <property type="entry name" value="PAS"/>
    <property type="match status" value="1"/>
</dbReference>
<dbReference type="PROSITE" id="PS50112">
    <property type="entry name" value="PAS"/>
    <property type="match status" value="1"/>
</dbReference>
<dbReference type="RefSeq" id="WP_207417096.1">
    <property type="nucleotide sequence ID" value="NZ_CP061177.1"/>
</dbReference>
<dbReference type="Gene3D" id="1.10.287.130">
    <property type="match status" value="1"/>
</dbReference>
<dbReference type="SMART" id="SM00448">
    <property type="entry name" value="REC"/>
    <property type="match status" value="2"/>
</dbReference>
<dbReference type="InterPro" id="IPR011006">
    <property type="entry name" value="CheY-like_superfamily"/>
</dbReference>
<dbReference type="InterPro" id="IPR003594">
    <property type="entry name" value="HATPase_dom"/>
</dbReference>
<dbReference type="InterPro" id="IPR036890">
    <property type="entry name" value="HATPase_C_sf"/>
</dbReference>
<dbReference type="SUPFAM" id="SSF47384">
    <property type="entry name" value="Homodimeric domain of signal transducing histidine kinase"/>
    <property type="match status" value="1"/>
</dbReference>
<dbReference type="PANTHER" id="PTHR43065:SF42">
    <property type="entry name" value="TWO-COMPONENT SENSOR PPRA"/>
    <property type="match status" value="1"/>
</dbReference>
<feature type="domain" description="Histidine kinase" evidence="6">
    <location>
        <begin position="278"/>
        <end position="503"/>
    </location>
</feature>
<feature type="region of interest" description="Disordered" evidence="5">
    <location>
        <begin position="634"/>
        <end position="657"/>
    </location>
</feature>
<feature type="domain" description="PAS" evidence="8">
    <location>
        <begin position="139"/>
        <end position="209"/>
    </location>
</feature>
<dbReference type="SUPFAM" id="SSF52172">
    <property type="entry name" value="CheY-like"/>
    <property type="match status" value="2"/>
</dbReference>
<dbReference type="InterPro" id="IPR036097">
    <property type="entry name" value="HisK_dim/P_sf"/>
</dbReference>
<dbReference type="Pfam" id="PF00072">
    <property type="entry name" value="Response_reg"/>
    <property type="match status" value="2"/>
</dbReference>
<dbReference type="Gene3D" id="3.30.565.10">
    <property type="entry name" value="Histidine kinase-like ATPase, C-terminal domain"/>
    <property type="match status" value="1"/>
</dbReference>
<keyword evidence="3 4" id="KW-0597">Phosphoprotein</keyword>
<dbReference type="InterPro" id="IPR035965">
    <property type="entry name" value="PAS-like_dom_sf"/>
</dbReference>
<dbReference type="PRINTS" id="PR00344">
    <property type="entry name" value="BCTRLSENSOR"/>
</dbReference>